<keyword evidence="7 15" id="KW-0347">Helicase</keyword>
<dbReference type="GO" id="GO:0005524">
    <property type="term" value="F:ATP binding"/>
    <property type="evidence" value="ECO:0007669"/>
    <property type="project" value="UniProtKB-KW"/>
</dbReference>
<keyword evidence="6" id="KW-0378">Hydrolase</keyword>
<dbReference type="NCBIfam" id="TIGR02773">
    <property type="entry name" value="addB_Gpos"/>
    <property type="match status" value="1"/>
</dbReference>
<keyword evidence="9" id="KW-0067">ATP-binding</keyword>
<dbReference type="GeneID" id="64982671"/>
<evidence type="ECO:0000313" key="16">
    <source>
        <dbReference type="Proteomes" id="UP000242470"/>
    </source>
</evidence>
<sequence>MELHAYLGRAGTGKSHEMLEEITTKMLQDPLGDPIVIIAPTQNTFQLEQYFVNNPELNGSLRTEVLHFERLSHRIFQEVGGLTEQPLTKAATEMMIYDLLQQHQSELNLYQSQVKYYGFSEKLYEQIQDFKRYAVTPEAIQSFTEETPLQTRTKDKLQDIALIYQYLEARIEGEYVSPEDSLQRFIEMMPKSEWLAHTEIYIDGFHNFSTLEYQMIEQLTRCAKRVTIALTTDGDKDPFSLFRKPTETLTQIEEIADKLNISLHTKQFKAPQRFQQPALNHLEQSFDALQFEPSAQHEGVQVLESSSMREEVNEIARRILRENRDQGRRYQDIAILYRDDTYAQLLESILPQYDIPYHIDVKQSMTYHPVMEMLRSLIEVIQTKWQFDPLMRLFKTDVLTQKFSNSQYLIDLLENFVLERGIYGARWLDERYFNVEQFNRMGRKQQTLTDDLRDTYEHVIQLKDDVLQKVLYVENQFKDCHDATAFATAFYEALEHFELPNQLMTERDRYELDGQPRKAEEIDQIWNGLIQTLDDMVAVFGEQEMTQQHFLELFDIGLEQLEFNMIPQTLDQVSIGTMDLAKVDNKAHVYLVGMNDGVLPQTVTLSSLITDEEKKSFETHANIELSPTSDILQMDEAFVCYIAMTRSKSAVTFSYSLMGTSNDEKEISPFLSQILELFSGLTVNNIHHQHQANPLTLMEHPHQTKIALFEALKAWLDEEIVADSWLDTYQVMRDDERLNEGLDYLLTALTYDNETVRLSNNLAEQLYGKTMNASVSCFEGYQECPFKHYASHGLRLNERTKYKLENFDLGDIFHQVLRFISEKVVGNFKQLTRKQMQQLTAEALETILPTVQFNLLNSSAYYRYLSQKIGAIVETTLTALQYQGSHSKFKPERFETGFRRRPRNPQELQSVPLKTSQGIPINIRGQIDRIDTYTDHDESFVNIVDYKSSSGSASLDLTKVFYGRQMQMVTYMDIVLQNKQRLGLRDFTKPGGMLYFHVHEPRLDLAWNELDETKRNQKFLQSFKLSGLVNEDPTVLEAVDTRLEPSFKSDIVPVGLKKDGTANANSQVTDEQTIYKLIQHNKRNFIDIASQIMDGHTEVAPMKYDDKLPCEFCSFKPVCHVDGMIDSKRYRTVDESIDPLKAIQEIKLEGEEEDDGTKDSN</sequence>
<dbReference type="InterPro" id="IPR014017">
    <property type="entry name" value="DNA_helicase_UvrD-like_C"/>
</dbReference>
<dbReference type="InterPro" id="IPR027417">
    <property type="entry name" value="P-loop_NTPase"/>
</dbReference>
<evidence type="ECO:0000313" key="15">
    <source>
        <dbReference type="EMBL" id="PNZ68896.1"/>
    </source>
</evidence>
<accession>A0AAP8PQG8</accession>
<dbReference type="Gene3D" id="3.40.50.300">
    <property type="entry name" value="P-loop containing nucleotide triphosphate hydrolases"/>
    <property type="match status" value="4"/>
</dbReference>
<keyword evidence="3" id="KW-0479">Metal-binding</keyword>
<dbReference type="InterPro" id="IPR014140">
    <property type="entry name" value="DNA_helicase_suAddB"/>
</dbReference>
<dbReference type="GO" id="GO:0003677">
    <property type="term" value="F:DNA binding"/>
    <property type="evidence" value="ECO:0007669"/>
    <property type="project" value="UniProtKB-KW"/>
</dbReference>
<keyword evidence="8" id="KW-0269">Exonuclease</keyword>
<dbReference type="PROSITE" id="PS51217">
    <property type="entry name" value="UVRD_HELICASE_CTER"/>
    <property type="match status" value="1"/>
</dbReference>
<keyword evidence="12" id="KW-0238">DNA-binding</keyword>
<dbReference type="Pfam" id="PF21445">
    <property type="entry name" value="ADDB_N"/>
    <property type="match status" value="1"/>
</dbReference>
<dbReference type="InterPro" id="IPR038726">
    <property type="entry name" value="PDDEXK_AddAB-type"/>
</dbReference>
<dbReference type="Pfam" id="PF12705">
    <property type="entry name" value="PDDEXK_1"/>
    <property type="match status" value="1"/>
</dbReference>
<evidence type="ECO:0000256" key="8">
    <source>
        <dbReference type="ARBA" id="ARBA00022839"/>
    </source>
</evidence>
<feature type="domain" description="UvrD-like helicase C-terminal" evidence="14">
    <location>
        <begin position="269"/>
        <end position="583"/>
    </location>
</feature>
<evidence type="ECO:0000256" key="10">
    <source>
        <dbReference type="ARBA" id="ARBA00023004"/>
    </source>
</evidence>
<dbReference type="InterPro" id="IPR049035">
    <property type="entry name" value="ADDB_N"/>
</dbReference>
<dbReference type="PANTHER" id="PTHR30591">
    <property type="entry name" value="RECBCD ENZYME SUBUNIT RECC"/>
    <property type="match status" value="1"/>
</dbReference>
<keyword evidence="10" id="KW-0408">Iron</keyword>
<evidence type="ECO:0000259" key="14">
    <source>
        <dbReference type="PROSITE" id="PS51217"/>
    </source>
</evidence>
<dbReference type="Proteomes" id="UP000242470">
    <property type="component" value="Unassembled WGS sequence"/>
</dbReference>
<keyword evidence="13" id="KW-0234">DNA repair</keyword>
<dbReference type="EMBL" id="PPQW01000008">
    <property type="protein sequence ID" value="PNZ68896.1"/>
    <property type="molecule type" value="Genomic_DNA"/>
</dbReference>
<evidence type="ECO:0000256" key="4">
    <source>
        <dbReference type="ARBA" id="ARBA00022741"/>
    </source>
</evidence>
<name>A0AAP8PQG8_9STAP</name>
<keyword evidence="2" id="KW-0540">Nuclease</keyword>
<dbReference type="GO" id="GO:0051539">
    <property type="term" value="F:4 iron, 4 sulfur cluster binding"/>
    <property type="evidence" value="ECO:0007669"/>
    <property type="project" value="UniProtKB-KW"/>
</dbReference>
<dbReference type="RefSeq" id="WP_059106446.1">
    <property type="nucleotide sequence ID" value="NZ_AP024589.1"/>
</dbReference>
<dbReference type="GO" id="GO:0000724">
    <property type="term" value="P:double-strand break repair via homologous recombination"/>
    <property type="evidence" value="ECO:0007669"/>
    <property type="project" value="InterPro"/>
</dbReference>
<evidence type="ECO:0000256" key="2">
    <source>
        <dbReference type="ARBA" id="ARBA00022722"/>
    </source>
</evidence>
<evidence type="ECO:0000256" key="12">
    <source>
        <dbReference type="ARBA" id="ARBA00023125"/>
    </source>
</evidence>
<evidence type="ECO:0000256" key="3">
    <source>
        <dbReference type="ARBA" id="ARBA00022723"/>
    </source>
</evidence>
<comment type="caution">
    <text evidence="15">The sequence shown here is derived from an EMBL/GenBank/DDBJ whole genome shotgun (WGS) entry which is preliminary data.</text>
</comment>
<gene>
    <name evidence="15" type="primary">addB</name>
    <name evidence="15" type="ORF">CD158_02300</name>
</gene>
<evidence type="ECO:0000256" key="6">
    <source>
        <dbReference type="ARBA" id="ARBA00022801"/>
    </source>
</evidence>
<keyword evidence="4" id="KW-0547">Nucleotide-binding</keyword>
<evidence type="ECO:0000256" key="1">
    <source>
        <dbReference type="ARBA" id="ARBA00022485"/>
    </source>
</evidence>
<evidence type="ECO:0000256" key="13">
    <source>
        <dbReference type="ARBA" id="ARBA00023204"/>
    </source>
</evidence>
<evidence type="ECO:0000256" key="7">
    <source>
        <dbReference type="ARBA" id="ARBA00022806"/>
    </source>
</evidence>
<dbReference type="PANTHER" id="PTHR30591:SF1">
    <property type="entry name" value="RECBCD ENZYME SUBUNIT RECC"/>
    <property type="match status" value="1"/>
</dbReference>
<protein>
    <submittedName>
        <fullName evidence="15">Helicase-exonuclease AddAB subunit AddB</fullName>
    </submittedName>
</protein>
<keyword evidence="5" id="KW-0227">DNA damage</keyword>
<keyword evidence="11" id="KW-0411">Iron-sulfur</keyword>
<proteinExistence type="predicted"/>
<evidence type="ECO:0000256" key="11">
    <source>
        <dbReference type="ARBA" id="ARBA00023014"/>
    </source>
</evidence>
<reference evidence="15 16" key="1">
    <citation type="submission" date="2017-08" db="EMBL/GenBank/DDBJ databases">
        <title>Draft genome sequences of 64 type strains of genus Staph aureus.</title>
        <authorList>
            <person name="Cole K."/>
            <person name="Golubchik T."/>
            <person name="Russell J."/>
            <person name="Foster D."/>
            <person name="Llewelyn M."/>
            <person name="Wilson D."/>
            <person name="Crook D."/>
            <person name="Paul J."/>
        </authorList>
    </citation>
    <scope>NUCLEOTIDE SEQUENCE [LARGE SCALE GENOMIC DNA]</scope>
    <source>
        <strain evidence="15 16">NCTC 12101</strain>
    </source>
</reference>
<evidence type="ECO:0000256" key="9">
    <source>
        <dbReference type="ARBA" id="ARBA00022840"/>
    </source>
</evidence>
<keyword evidence="1" id="KW-0004">4Fe-4S</keyword>
<dbReference type="InterPro" id="IPR011604">
    <property type="entry name" value="PDDEXK-like_dom_sf"/>
</dbReference>
<dbReference type="SUPFAM" id="SSF52540">
    <property type="entry name" value="P-loop containing nucleoside triphosphate hydrolases"/>
    <property type="match status" value="1"/>
</dbReference>
<dbReference type="Gene3D" id="3.90.320.10">
    <property type="match status" value="1"/>
</dbReference>
<organism evidence="15 16">
    <name type="scientific">Staphylococcus auricularis</name>
    <dbReference type="NCBI Taxonomy" id="29379"/>
    <lineage>
        <taxon>Bacteria</taxon>
        <taxon>Bacillati</taxon>
        <taxon>Bacillota</taxon>
        <taxon>Bacilli</taxon>
        <taxon>Bacillales</taxon>
        <taxon>Staphylococcaceae</taxon>
        <taxon>Staphylococcus</taxon>
    </lineage>
</organism>
<dbReference type="GO" id="GO:0046872">
    <property type="term" value="F:metal ion binding"/>
    <property type="evidence" value="ECO:0007669"/>
    <property type="project" value="UniProtKB-KW"/>
</dbReference>
<dbReference type="GO" id="GO:0004527">
    <property type="term" value="F:exonuclease activity"/>
    <property type="evidence" value="ECO:0007669"/>
    <property type="project" value="UniProtKB-KW"/>
</dbReference>
<evidence type="ECO:0000256" key="5">
    <source>
        <dbReference type="ARBA" id="ARBA00022763"/>
    </source>
</evidence>
<dbReference type="GO" id="GO:0004386">
    <property type="term" value="F:helicase activity"/>
    <property type="evidence" value="ECO:0007669"/>
    <property type="project" value="UniProtKB-KW"/>
</dbReference>
<dbReference type="AlphaFoldDB" id="A0AAP8PQG8"/>